<gene>
    <name evidence="5" type="ORF">BQ8794_320079</name>
</gene>
<dbReference type="PANTHER" id="PTHR22604">
    <property type="entry name" value="OXIDOREDUCTASES"/>
    <property type="match status" value="1"/>
</dbReference>
<dbReference type="Pfam" id="PF22725">
    <property type="entry name" value="GFO_IDH_MocA_C3"/>
    <property type="match status" value="1"/>
</dbReference>
<feature type="domain" description="Gfo/Idh/MocA-like oxidoreductase N-terminal" evidence="3">
    <location>
        <begin position="3"/>
        <end position="120"/>
    </location>
</feature>
<dbReference type="InterPro" id="IPR000683">
    <property type="entry name" value="Gfo/Idh/MocA-like_OxRdtase_N"/>
</dbReference>
<dbReference type="AlphaFoldDB" id="A0A1R3VBE9"/>
<keyword evidence="6" id="KW-1185">Reference proteome</keyword>
<dbReference type="Proteomes" id="UP000188388">
    <property type="component" value="Unassembled WGS sequence"/>
</dbReference>
<dbReference type="InterPro" id="IPR036291">
    <property type="entry name" value="NAD(P)-bd_dom_sf"/>
</dbReference>
<sequence length="332" mass="36249">MVLKIGILGAARVAPMAIVEPAARREDVEIVAIAAARPGKAEAFARAHNIPRFYRSYEDVIADSEVDVIYNALPPHSHARFSILALEAGKHVLCEKPFAMSGPEARTMVAAGRRCGRRIIEAFHDRYHPIFLYLLELVASGRLGRISSLKGVFNHSIGPDGGEFRHIPEFGGGALMDLGCYPVHWCRSLLNEEPSIVAARCKMSDTGVDEEMNAWLRFPSGVTAEIETRMSPSWDMHARFEVAAEHGTVILINSLLPHRGHSVLETINGKFREFTIAGGTTFDYQLGAIVTAIRSGSPMPTEGTDPIGNMDTIDAIYQAAGVMRDGVEQLIS</sequence>
<dbReference type="InterPro" id="IPR055170">
    <property type="entry name" value="GFO_IDH_MocA-like_dom"/>
</dbReference>
<dbReference type="SUPFAM" id="SSF51735">
    <property type="entry name" value="NAD(P)-binding Rossmann-fold domains"/>
    <property type="match status" value="1"/>
</dbReference>
<evidence type="ECO:0000313" key="5">
    <source>
        <dbReference type="EMBL" id="SIT57257.1"/>
    </source>
</evidence>
<name>A0A1R3VBE9_9HYPH</name>
<dbReference type="EMBL" id="FTPD01000026">
    <property type="protein sequence ID" value="SIT57257.1"/>
    <property type="molecule type" value="Genomic_DNA"/>
</dbReference>
<dbReference type="SUPFAM" id="SSF55347">
    <property type="entry name" value="Glyceraldehyde-3-phosphate dehydrogenase-like, C-terminal domain"/>
    <property type="match status" value="1"/>
</dbReference>
<keyword evidence="2" id="KW-0560">Oxidoreductase</keyword>
<evidence type="ECO:0000256" key="2">
    <source>
        <dbReference type="ARBA" id="ARBA00023002"/>
    </source>
</evidence>
<dbReference type="Gene3D" id="3.30.360.10">
    <property type="entry name" value="Dihydrodipicolinate Reductase, domain 2"/>
    <property type="match status" value="1"/>
</dbReference>
<dbReference type="PANTHER" id="PTHR22604:SF105">
    <property type="entry name" value="TRANS-1,2-DIHYDROBENZENE-1,2-DIOL DEHYDROGENASE"/>
    <property type="match status" value="1"/>
</dbReference>
<proteinExistence type="inferred from homology"/>
<dbReference type="STRING" id="1631249.BQ8794_320079"/>
<dbReference type="GO" id="GO:0016491">
    <property type="term" value="F:oxidoreductase activity"/>
    <property type="evidence" value="ECO:0007669"/>
    <property type="project" value="UniProtKB-KW"/>
</dbReference>
<dbReference type="Gene3D" id="3.40.50.720">
    <property type="entry name" value="NAD(P)-binding Rossmann-like Domain"/>
    <property type="match status" value="1"/>
</dbReference>
<accession>A0A1R3VBE9</accession>
<comment type="similarity">
    <text evidence="1">Belongs to the Gfo/Idh/MocA family.</text>
</comment>
<evidence type="ECO:0000256" key="1">
    <source>
        <dbReference type="ARBA" id="ARBA00010928"/>
    </source>
</evidence>
<evidence type="ECO:0000259" key="3">
    <source>
        <dbReference type="Pfam" id="PF01408"/>
    </source>
</evidence>
<organism evidence="5 6">
    <name type="scientific">Mesorhizobium prunaredense</name>
    <dbReference type="NCBI Taxonomy" id="1631249"/>
    <lineage>
        <taxon>Bacteria</taxon>
        <taxon>Pseudomonadati</taxon>
        <taxon>Pseudomonadota</taxon>
        <taxon>Alphaproteobacteria</taxon>
        <taxon>Hyphomicrobiales</taxon>
        <taxon>Phyllobacteriaceae</taxon>
        <taxon>Mesorhizobium</taxon>
    </lineage>
</organism>
<feature type="domain" description="GFO/IDH/MocA-like oxidoreductase" evidence="4">
    <location>
        <begin position="132"/>
        <end position="249"/>
    </location>
</feature>
<evidence type="ECO:0000313" key="6">
    <source>
        <dbReference type="Proteomes" id="UP000188388"/>
    </source>
</evidence>
<dbReference type="Pfam" id="PF01408">
    <property type="entry name" value="GFO_IDH_MocA"/>
    <property type="match status" value="1"/>
</dbReference>
<dbReference type="RefSeq" id="WP_210189849.1">
    <property type="nucleotide sequence ID" value="NZ_FTPD01000026.1"/>
</dbReference>
<protein>
    <submittedName>
        <fullName evidence="5">Oxidoreductase domain protein</fullName>
    </submittedName>
</protein>
<dbReference type="GO" id="GO:0000166">
    <property type="term" value="F:nucleotide binding"/>
    <property type="evidence" value="ECO:0007669"/>
    <property type="project" value="InterPro"/>
</dbReference>
<reference evidence="6" key="1">
    <citation type="submission" date="2017-01" db="EMBL/GenBank/DDBJ databases">
        <authorList>
            <person name="Brunel B."/>
        </authorList>
    </citation>
    <scope>NUCLEOTIDE SEQUENCE [LARGE SCALE GENOMIC DNA]</scope>
</reference>
<evidence type="ECO:0000259" key="4">
    <source>
        <dbReference type="Pfam" id="PF22725"/>
    </source>
</evidence>
<dbReference type="InterPro" id="IPR050984">
    <property type="entry name" value="Gfo/Idh/MocA_domain"/>
</dbReference>